<dbReference type="EMBL" id="KV005842">
    <property type="protein sequence ID" value="KZV33368.1"/>
    <property type="molecule type" value="Genomic_DNA"/>
</dbReference>
<keyword evidence="2" id="KW-1185">Reference proteome</keyword>
<evidence type="ECO:0000313" key="1">
    <source>
        <dbReference type="EMBL" id="KZV33368.1"/>
    </source>
</evidence>
<name>A0A2Z7BMQ1_9LAMI</name>
<dbReference type="AlphaFoldDB" id="A0A2Z7BMQ1"/>
<reference evidence="1 2" key="1">
    <citation type="journal article" date="2015" name="Proc. Natl. Acad. Sci. U.S.A.">
        <title>The resurrection genome of Boea hygrometrica: A blueprint for survival of dehydration.</title>
        <authorList>
            <person name="Xiao L."/>
            <person name="Yang G."/>
            <person name="Zhang L."/>
            <person name="Yang X."/>
            <person name="Zhao S."/>
            <person name="Ji Z."/>
            <person name="Zhou Q."/>
            <person name="Hu M."/>
            <person name="Wang Y."/>
            <person name="Chen M."/>
            <person name="Xu Y."/>
            <person name="Jin H."/>
            <person name="Xiao X."/>
            <person name="Hu G."/>
            <person name="Bao F."/>
            <person name="Hu Y."/>
            <person name="Wan P."/>
            <person name="Li L."/>
            <person name="Deng X."/>
            <person name="Kuang T."/>
            <person name="Xiang C."/>
            <person name="Zhu J.K."/>
            <person name="Oliver M.J."/>
            <person name="He Y."/>
        </authorList>
    </citation>
    <scope>NUCLEOTIDE SEQUENCE [LARGE SCALE GENOMIC DNA]</scope>
    <source>
        <strain evidence="2">cv. XS01</strain>
    </source>
</reference>
<accession>A0A2Z7BMQ1</accession>
<evidence type="ECO:0000313" key="2">
    <source>
        <dbReference type="Proteomes" id="UP000250235"/>
    </source>
</evidence>
<proteinExistence type="predicted"/>
<protein>
    <submittedName>
        <fullName evidence="1">Uncharacterized protein</fullName>
    </submittedName>
</protein>
<dbReference type="Proteomes" id="UP000250235">
    <property type="component" value="Unassembled WGS sequence"/>
</dbReference>
<organism evidence="1 2">
    <name type="scientific">Dorcoceras hygrometricum</name>
    <dbReference type="NCBI Taxonomy" id="472368"/>
    <lineage>
        <taxon>Eukaryota</taxon>
        <taxon>Viridiplantae</taxon>
        <taxon>Streptophyta</taxon>
        <taxon>Embryophyta</taxon>
        <taxon>Tracheophyta</taxon>
        <taxon>Spermatophyta</taxon>
        <taxon>Magnoliopsida</taxon>
        <taxon>eudicotyledons</taxon>
        <taxon>Gunneridae</taxon>
        <taxon>Pentapetalae</taxon>
        <taxon>asterids</taxon>
        <taxon>lamiids</taxon>
        <taxon>Lamiales</taxon>
        <taxon>Gesneriaceae</taxon>
        <taxon>Didymocarpoideae</taxon>
        <taxon>Trichosporeae</taxon>
        <taxon>Loxocarpinae</taxon>
        <taxon>Dorcoceras</taxon>
    </lineage>
</organism>
<gene>
    <name evidence="1" type="ORF">F511_13173</name>
</gene>
<sequence length="190" mass="21552">MRRRHGRDSTNFDFRSIPNLKFNVRYNYGNIVFIRSENLALIPLLGSGSRPPAGQRKNEKHVPGDDQCDEQFKFYDIHRVFQKNTLLALVPGSNRNYKNAGSSRNIESSTCVTLNGSGIQLAVGPQPLRLRNHNSELAHRIMVKRLATSPHDPLGITDSAFKNQLVVINDHCIGESRYRSDSYAYILEIE</sequence>